<dbReference type="InterPro" id="IPR027417">
    <property type="entry name" value="P-loop_NTPase"/>
</dbReference>
<reference evidence="1" key="1">
    <citation type="journal article" date="2020" name="mSystems">
        <title>Genome- and Community-Level Interaction Insights into Carbon Utilization and Element Cycling Functions of Hydrothermarchaeota in Hydrothermal Sediment.</title>
        <authorList>
            <person name="Zhou Z."/>
            <person name="Liu Y."/>
            <person name="Xu W."/>
            <person name="Pan J."/>
            <person name="Luo Z.H."/>
            <person name="Li M."/>
        </authorList>
    </citation>
    <scope>NUCLEOTIDE SEQUENCE [LARGE SCALE GENOMIC DNA]</scope>
    <source>
        <strain evidence="1">SpSt-754</strain>
    </source>
</reference>
<evidence type="ECO:0008006" key="2">
    <source>
        <dbReference type="Google" id="ProtNLM"/>
    </source>
</evidence>
<accession>A0A7V3KNM2</accession>
<gene>
    <name evidence="1" type="ORF">ENV38_03835</name>
</gene>
<proteinExistence type="predicted"/>
<sequence length="511" mass="59022">MLRVIWELIKSLLFKGDWKLPEFIIGPTRLFYDKGLVMSTAFVGRQGVGKTFALANELLEQIKYHPEQPFFIFDWSVGLINTLLMLVLSDAKREEIQPRLVFDAMGGRVIDGEEYVMPMPEFSEKYDPEKQWLERVEDQTDRVQRTLEALNSSLIERNPTLGGRPIKSLLPNLLLLANAVEDEKGNSWQITEAVKLLNKEVRDLARKQFGGKVGKANEYFSQHFTGKEKIDKDLVHALEDILDIIKSQRIRARVGYPMPGWTPNEAIHKGLVVLCDGSGLNNNQKQKDYAFLQLFNLVLDEINKRVPSAPYYHPINWVMDEVYTFTETPTVARILAHLPSEYRSRKLQLFLVIQSFKQLAGEENGRKGLEDVFFSFGNMAVFSMLDIDDCFMGVKNFFPFDPQAVKVEAQREGQQDIMENRNEQLAVRAYQLQHFAQRECYVRRFVNEAKMDRIIHIGKTREVRLSATHHDVEELKNELMLQRGVLLSKSEEVINKRRITVQKKASQPQSI</sequence>
<name>A0A7V3KNM2_UNCW3</name>
<dbReference type="SUPFAM" id="SSF52540">
    <property type="entry name" value="P-loop containing nucleoside triphosphate hydrolases"/>
    <property type="match status" value="1"/>
</dbReference>
<evidence type="ECO:0000313" key="1">
    <source>
        <dbReference type="EMBL" id="HGB36017.1"/>
    </source>
</evidence>
<comment type="caution">
    <text evidence="1">The sequence shown here is derived from an EMBL/GenBank/DDBJ whole genome shotgun (WGS) entry which is preliminary data.</text>
</comment>
<protein>
    <recommendedName>
        <fullName evidence="2">TraD/TraG TraM recognition site domain-containing protein</fullName>
    </recommendedName>
</protein>
<dbReference type="Gene3D" id="3.40.50.300">
    <property type="entry name" value="P-loop containing nucleotide triphosphate hydrolases"/>
    <property type="match status" value="1"/>
</dbReference>
<organism evidence="1">
    <name type="scientific">candidate division WOR-3 bacterium</name>
    <dbReference type="NCBI Taxonomy" id="2052148"/>
    <lineage>
        <taxon>Bacteria</taxon>
        <taxon>Bacteria division WOR-3</taxon>
    </lineage>
</organism>
<dbReference type="EMBL" id="DTGD01000142">
    <property type="protein sequence ID" value="HGB36017.1"/>
    <property type="molecule type" value="Genomic_DNA"/>
</dbReference>
<dbReference type="AlphaFoldDB" id="A0A7V3KNM2"/>